<reference evidence="6" key="1">
    <citation type="submission" date="2025-08" db="UniProtKB">
        <authorList>
            <consortium name="RefSeq"/>
        </authorList>
    </citation>
    <scope>IDENTIFICATION</scope>
</reference>
<dbReference type="Pfam" id="PF00014">
    <property type="entry name" value="Kunitz_BPTI"/>
    <property type="match status" value="4"/>
</dbReference>
<keyword evidence="2" id="KW-0472">Membrane</keyword>
<dbReference type="PROSITE" id="PS50279">
    <property type="entry name" value="BPTI_KUNITZ_2"/>
    <property type="match status" value="4"/>
</dbReference>
<dbReference type="Gene3D" id="4.10.410.10">
    <property type="entry name" value="Pancreatic trypsin inhibitor Kunitz domain"/>
    <property type="match status" value="4"/>
</dbReference>
<evidence type="ECO:0000259" key="3">
    <source>
        <dbReference type="PROSITE" id="PS50279"/>
    </source>
</evidence>
<dbReference type="Proteomes" id="UP001652642">
    <property type="component" value="Chromosome 4"/>
</dbReference>
<keyword evidence="2" id="KW-0812">Transmembrane</keyword>
<keyword evidence="6" id="KW-0646">Protease inhibitor</keyword>
<keyword evidence="5" id="KW-1185">Reference proteome</keyword>
<feature type="domain" description="BPTI/Kunitz inhibitor" evidence="3">
    <location>
        <begin position="329"/>
        <end position="379"/>
    </location>
</feature>
<dbReference type="GeneID" id="140706430"/>
<dbReference type="PROSITE" id="PS51390">
    <property type="entry name" value="WAP"/>
    <property type="match status" value="2"/>
</dbReference>
<evidence type="ECO:0000259" key="4">
    <source>
        <dbReference type="PROSITE" id="PS51390"/>
    </source>
</evidence>
<keyword evidence="2" id="KW-1133">Transmembrane helix</keyword>
<organism evidence="5 6">
    <name type="scientific">Pogona vitticeps</name>
    <name type="common">central bearded dragon</name>
    <dbReference type="NCBI Taxonomy" id="103695"/>
    <lineage>
        <taxon>Eukaryota</taxon>
        <taxon>Metazoa</taxon>
        <taxon>Chordata</taxon>
        <taxon>Craniata</taxon>
        <taxon>Vertebrata</taxon>
        <taxon>Euteleostomi</taxon>
        <taxon>Lepidosauria</taxon>
        <taxon>Squamata</taxon>
        <taxon>Bifurcata</taxon>
        <taxon>Unidentata</taxon>
        <taxon>Episquamata</taxon>
        <taxon>Toxicofera</taxon>
        <taxon>Iguania</taxon>
        <taxon>Acrodonta</taxon>
        <taxon>Agamidae</taxon>
        <taxon>Amphibolurinae</taxon>
        <taxon>Pogona</taxon>
    </lineage>
</organism>
<keyword evidence="1" id="KW-1015">Disulfide bond</keyword>
<gene>
    <name evidence="6" type="primary">LOC140706430</name>
</gene>
<dbReference type="SMART" id="SM00131">
    <property type="entry name" value="KU"/>
    <property type="match status" value="4"/>
</dbReference>
<evidence type="ECO:0000256" key="2">
    <source>
        <dbReference type="SAM" id="Phobius"/>
    </source>
</evidence>
<dbReference type="CDD" id="cd00109">
    <property type="entry name" value="Kunitz-type"/>
    <property type="match status" value="4"/>
</dbReference>
<dbReference type="RefSeq" id="XP_072852590.1">
    <property type="nucleotide sequence ID" value="XM_072996489.1"/>
</dbReference>
<dbReference type="GO" id="GO:0030414">
    <property type="term" value="F:peptidase inhibitor activity"/>
    <property type="evidence" value="ECO:0007669"/>
    <property type="project" value="UniProtKB-KW"/>
</dbReference>
<dbReference type="InterPro" id="IPR036645">
    <property type="entry name" value="Elafin-like_sf"/>
</dbReference>
<dbReference type="PROSITE" id="PS00280">
    <property type="entry name" value="BPTI_KUNITZ_1"/>
    <property type="match status" value="2"/>
</dbReference>
<dbReference type="SUPFAM" id="SSF57362">
    <property type="entry name" value="BPTI-like"/>
    <property type="match status" value="4"/>
</dbReference>
<sequence length="446" mass="49520">MPPPSDLSIHPTFLIFFFFLLGGILGFPAQLPFASAKRQTDLCHLPPDAGPCLALFRRWYFNPWVGRCLTFIYGGCQGNENNFETLQGCERRCLTPQVCHLPAEPGPCDAAIIRFFYDSVAKTCARFIYGGCGGNKNNFRTLEECQRACGAQVKPGTCPILLQRDRRLCGQFCSSDNSCPGAERCCKSSCGQRCLLPLEEQFPKGSPKVSGLSFILTVSFLSAVKRGYCPRPEVRPGSGQRCLSSCDSDGDCGWGLRIPRRKCCRVGCQQICLEAEEEHPGVCPKREVVLTFVPCNDTCADDRDCPLHQKCCFTGCSLGCLNSVRSDQCQLPPEKGPCRARIRRFYYSPSQKKCLQFYYGGCEGNSNNFKTKKECEDACGKLSPNICKQPVENGKCLAYSEFFYYNASSRSCETTTYCGCKDNANRFDTKLECLMVCGNSTKTSED</sequence>
<dbReference type="Pfam" id="PF00095">
    <property type="entry name" value="WAP"/>
    <property type="match status" value="3"/>
</dbReference>
<feature type="domain" description="WAP" evidence="4">
    <location>
        <begin position="276"/>
        <end position="324"/>
    </location>
</feature>
<accession>A0ABM5G4L6</accession>
<evidence type="ECO:0000313" key="5">
    <source>
        <dbReference type="Proteomes" id="UP001652642"/>
    </source>
</evidence>
<dbReference type="PRINTS" id="PR00003">
    <property type="entry name" value="4DISULPHCORE"/>
</dbReference>
<dbReference type="InterPro" id="IPR002223">
    <property type="entry name" value="Kunitz_BPTI"/>
</dbReference>
<feature type="domain" description="WAP" evidence="4">
    <location>
        <begin position="151"/>
        <end position="198"/>
    </location>
</feature>
<proteinExistence type="predicted"/>
<name>A0ABM5G4L6_9SAUR</name>
<dbReference type="InterPro" id="IPR020901">
    <property type="entry name" value="Prtase_inh_Kunz-CS"/>
</dbReference>
<dbReference type="PANTHER" id="PTHR46751">
    <property type="entry name" value="EPPIN"/>
    <property type="match status" value="1"/>
</dbReference>
<feature type="transmembrane region" description="Helical" evidence="2">
    <location>
        <begin position="12"/>
        <end position="29"/>
    </location>
</feature>
<dbReference type="PANTHER" id="PTHR46751:SF1">
    <property type="entry name" value="WAP FOUR-DISULFIDE CORE DOMAIN PROTEIN 6A"/>
    <property type="match status" value="1"/>
</dbReference>
<evidence type="ECO:0000256" key="1">
    <source>
        <dbReference type="ARBA" id="ARBA00023157"/>
    </source>
</evidence>
<feature type="domain" description="BPTI/Kunitz inhibitor" evidence="3">
    <location>
        <begin position="387"/>
        <end position="437"/>
    </location>
</feature>
<dbReference type="SUPFAM" id="SSF57256">
    <property type="entry name" value="Elafin-like"/>
    <property type="match status" value="3"/>
</dbReference>
<dbReference type="PRINTS" id="PR00759">
    <property type="entry name" value="BASICPTASE"/>
</dbReference>
<feature type="domain" description="BPTI/Kunitz inhibitor" evidence="3">
    <location>
        <begin position="99"/>
        <end position="149"/>
    </location>
</feature>
<feature type="domain" description="BPTI/Kunitz inhibitor" evidence="3">
    <location>
        <begin position="43"/>
        <end position="93"/>
    </location>
</feature>
<protein>
    <submittedName>
        <fullName evidence="6">Actinia tenebrosa protease inhibitors-like</fullName>
    </submittedName>
</protein>
<dbReference type="Gene3D" id="4.10.75.10">
    <property type="entry name" value="Elafin-like"/>
    <property type="match status" value="3"/>
</dbReference>
<dbReference type="SMART" id="SM00217">
    <property type="entry name" value="WAP"/>
    <property type="match status" value="3"/>
</dbReference>
<evidence type="ECO:0000313" key="6">
    <source>
        <dbReference type="RefSeq" id="XP_072852590.1"/>
    </source>
</evidence>
<dbReference type="InterPro" id="IPR036880">
    <property type="entry name" value="Kunitz_BPTI_sf"/>
</dbReference>
<dbReference type="InterPro" id="IPR051388">
    <property type="entry name" value="Serpin_venom_toxin"/>
</dbReference>
<dbReference type="InterPro" id="IPR008197">
    <property type="entry name" value="WAP_dom"/>
</dbReference>